<reference evidence="2" key="1">
    <citation type="submission" date="2014-09" db="EMBL/GenBank/DDBJ databases">
        <title>Vibrio variabilis JCM 19239. (C206) whole genome shotgun sequence.</title>
        <authorList>
            <person name="Sawabe T."/>
            <person name="Meirelles P."/>
            <person name="Nakanishi M."/>
            <person name="Sayaka M."/>
            <person name="Hattori M."/>
            <person name="Ohkuma M."/>
        </authorList>
    </citation>
    <scope>NUCLEOTIDE SEQUENCE [LARGE SCALE GENOMIC DNA]</scope>
    <source>
        <strain evidence="2">JCM 19239</strain>
    </source>
</reference>
<proteinExistence type="predicted"/>
<evidence type="ECO:0000313" key="2">
    <source>
        <dbReference type="Proteomes" id="UP000029223"/>
    </source>
</evidence>
<dbReference type="Proteomes" id="UP000029223">
    <property type="component" value="Unassembled WGS sequence"/>
</dbReference>
<keyword evidence="2" id="KW-1185">Reference proteome</keyword>
<sequence>MKKVILATAIATLLVGCNRSSDENHQITEPKPEPAVPVINLISLQVLTLSE</sequence>
<evidence type="ECO:0000313" key="1">
    <source>
        <dbReference type="EMBL" id="GAL29798.1"/>
    </source>
</evidence>
<protein>
    <submittedName>
        <fullName evidence="1">Uncharacterized protein</fullName>
    </submittedName>
</protein>
<comment type="caution">
    <text evidence="1">The sequence shown here is derived from an EMBL/GenBank/DDBJ whole genome shotgun (WGS) entry which is preliminary data.</text>
</comment>
<accession>A0ABQ0JM25</accession>
<name>A0ABQ0JM25_9VIBR</name>
<dbReference type="PROSITE" id="PS51257">
    <property type="entry name" value="PROKAR_LIPOPROTEIN"/>
    <property type="match status" value="1"/>
</dbReference>
<organism evidence="1 2">
    <name type="scientific">Vibrio variabilis</name>
    <dbReference type="NCBI Taxonomy" id="990271"/>
    <lineage>
        <taxon>Bacteria</taxon>
        <taxon>Pseudomonadati</taxon>
        <taxon>Pseudomonadota</taxon>
        <taxon>Gammaproteobacteria</taxon>
        <taxon>Vibrionales</taxon>
        <taxon>Vibrionaceae</taxon>
        <taxon>Vibrio</taxon>
    </lineage>
</organism>
<gene>
    <name evidence="1" type="ORF">JCM19239_7058</name>
</gene>
<dbReference type="EMBL" id="BBMS01000074">
    <property type="protein sequence ID" value="GAL29798.1"/>
    <property type="molecule type" value="Genomic_DNA"/>
</dbReference>